<dbReference type="InterPro" id="IPR011009">
    <property type="entry name" value="Kinase-like_dom_sf"/>
</dbReference>
<sequence length="220" mass="25133">MIPESSGLNHNELIQEINKIKVTKPLTREAIIHNPTDLSVIKNEKSRAVIGIDATHCAVFYTDEIKAEKEYEALRSAAKIGIAPQVFGRKGTYVVMEPIHAPTLADYLANSSITLDLTKQLLQLLHDFEKIGFTRSDQKPEYIYMMPDNSLKVVNLYRHNRLPAKTLPKRIMRGMGSQLALFLQYVKKLELDTYRRWRKHPDFNSVLLKAKEVSKLKGST</sequence>
<dbReference type="AlphaFoldDB" id="A0A6I4VYX8"/>
<organism evidence="1 2">
    <name type="scientific">Shimazuella alba</name>
    <dbReference type="NCBI Taxonomy" id="2690964"/>
    <lineage>
        <taxon>Bacteria</taxon>
        <taxon>Bacillati</taxon>
        <taxon>Bacillota</taxon>
        <taxon>Bacilli</taxon>
        <taxon>Bacillales</taxon>
        <taxon>Thermoactinomycetaceae</taxon>
        <taxon>Shimazuella</taxon>
    </lineage>
</organism>
<evidence type="ECO:0000313" key="1">
    <source>
        <dbReference type="EMBL" id="MXQ55150.1"/>
    </source>
</evidence>
<proteinExistence type="predicted"/>
<accession>A0A6I4VYX8</accession>
<name>A0A6I4VYX8_9BACL</name>
<gene>
    <name evidence="1" type="ORF">GSM42_15795</name>
</gene>
<evidence type="ECO:0000313" key="2">
    <source>
        <dbReference type="Proteomes" id="UP000430692"/>
    </source>
</evidence>
<dbReference type="EMBL" id="WUUL01000012">
    <property type="protein sequence ID" value="MXQ55150.1"/>
    <property type="molecule type" value="Genomic_DNA"/>
</dbReference>
<dbReference type="SUPFAM" id="SSF56112">
    <property type="entry name" value="Protein kinase-like (PK-like)"/>
    <property type="match status" value="1"/>
</dbReference>
<reference evidence="1 2" key="1">
    <citation type="submission" date="2019-12" db="EMBL/GenBank/DDBJ databases">
        <title>Whole-genome analyses of novel actinobacteria.</title>
        <authorList>
            <person name="Sahin N."/>
            <person name="Saygin H."/>
        </authorList>
    </citation>
    <scope>NUCLEOTIDE SEQUENCE [LARGE SCALE GENOMIC DNA]</scope>
    <source>
        <strain evidence="1 2">KC615</strain>
    </source>
</reference>
<comment type="caution">
    <text evidence="1">The sequence shown here is derived from an EMBL/GenBank/DDBJ whole genome shotgun (WGS) entry which is preliminary data.</text>
</comment>
<protein>
    <submittedName>
        <fullName evidence="1">Uncharacterized protein</fullName>
    </submittedName>
</protein>
<keyword evidence="2" id="KW-1185">Reference proteome</keyword>
<dbReference type="RefSeq" id="WP_160802504.1">
    <property type="nucleotide sequence ID" value="NZ_WUUL01000012.1"/>
</dbReference>
<dbReference type="Proteomes" id="UP000430692">
    <property type="component" value="Unassembled WGS sequence"/>
</dbReference>